<evidence type="ECO:0000256" key="1">
    <source>
        <dbReference type="ARBA" id="ARBA00001933"/>
    </source>
</evidence>
<gene>
    <name evidence="5" type="primary">ACS10</name>
    <name evidence="5" type="ORF">KSP40_PGU000427</name>
</gene>
<name>A0ABR2MHZ1_9ASPA</name>
<dbReference type="InterPro" id="IPR015424">
    <property type="entry name" value="PyrdxlP-dep_Trfase"/>
</dbReference>
<dbReference type="GO" id="GO:0008483">
    <property type="term" value="F:transaminase activity"/>
    <property type="evidence" value="ECO:0007669"/>
    <property type="project" value="UniProtKB-KW"/>
</dbReference>
<dbReference type="Proteomes" id="UP001412067">
    <property type="component" value="Unassembled WGS sequence"/>
</dbReference>
<protein>
    <submittedName>
        <fullName evidence="5">Aminotransferase ACS10</fullName>
    </submittedName>
</protein>
<evidence type="ECO:0000313" key="5">
    <source>
        <dbReference type="EMBL" id="KAK8963170.1"/>
    </source>
</evidence>
<reference evidence="5 6" key="1">
    <citation type="journal article" date="2022" name="Nat. Plants">
        <title>Genomes of leafy and leafless Platanthera orchids illuminate the evolution of mycoheterotrophy.</title>
        <authorList>
            <person name="Li M.H."/>
            <person name="Liu K.W."/>
            <person name="Li Z."/>
            <person name="Lu H.C."/>
            <person name="Ye Q.L."/>
            <person name="Zhang D."/>
            <person name="Wang J.Y."/>
            <person name="Li Y.F."/>
            <person name="Zhong Z.M."/>
            <person name="Liu X."/>
            <person name="Yu X."/>
            <person name="Liu D.K."/>
            <person name="Tu X.D."/>
            <person name="Liu B."/>
            <person name="Hao Y."/>
            <person name="Liao X.Y."/>
            <person name="Jiang Y.T."/>
            <person name="Sun W.H."/>
            <person name="Chen J."/>
            <person name="Chen Y.Q."/>
            <person name="Ai Y."/>
            <person name="Zhai J.W."/>
            <person name="Wu S.S."/>
            <person name="Zhou Z."/>
            <person name="Hsiao Y.Y."/>
            <person name="Wu W.L."/>
            <person name="Chen Y.Y."/>
            <person name="Lin Y.F."/>
            <person name="Hsu J.L."/>
            <person name="Li C.Y."/>
            <person name="Wang Z.W."/>
            <person name="Zhao X."/>
            <person name="Zhong W.Y."/>
            <person name="Ma X.K."/>
            <person name="Ma L."/>
            <person name="Huang J."/>
            <person name="Chen G.Z."/>
            <person name="Huang M.Z."/>
            <person name="Huang L."/>
            <person name="Peng D.H."/>
            <person name="Luo Y.B."/>
            <person name="Zou S.Q."/>
            <person name="Chen S.P."/>
            <person name="Lan S."/>
            <person name="Tsai W.C."/>
            <person name="Van de Peer Y."/>
            <person name="Liu Z.J."/>
        </authorList>
    </citation>
    <scope>NUCLEOTIDE SEQUENCE [LARGE SCALE GENOMIC DNA]</scope>
    <source>
        <strain evidence="5">Lor288</strain>
    </source>
</reference>
<comment type="similarity">
    <text evidence="2">Belongs to the class-I pyridoxal-phosphate-dependent aminotransferase family.</text>
</comment>
<evidence type="ECO:0000256" key="3">
    <source>
        <dbReference type="ARBA" id="ARBA00022898"/>
    </source>
</evidence>
<proteinExistence type="inferred from homology"/>
<keyword evidence="3" id="KW-0663">Pyridoxal phosphate</keyword>
<evidence type="ECO:0000313" key="6">
    <source>
        <dbReference type="Proteomes" id="UP001412067"/>
    </source>
</evidence>
<dbReference type="InterPro" id="IPR015422">
    <property type="entry name" value="PyrdxlP-dep_Trfase_small"/>
</dbReference>
<dbReference type="PANTHER" id="PTHR43795:SF85">
    <property type="entry name" value="AMINOTRANSFERASE ACS10-RELATED"/>
    <property type="match status" value="1"/>
</dbReference>
<comment type="caution">
    <text evidence="5">The sequence shown here is derived from an EMBL/GenBank/DDBJ whole genome shotgun (WGS) entry which is preliminary data.</text>
</comment>
<organism evidence="5 6">
    <name type="scientific">Platanthera guangdongensis</name>
    <dbReference type="NCBI Taxonomy" id="2320717"/>
    <lineage>
        <taxon>Eukaryota</taxon>
        <taxon>Viridiplantae</taxon>
        <taxon>Streptophyta</taxon>
        <taxon>Embryophyta</taxon>
        <taxon>Tracheophyta</taxon>
        <taxon>Spermatophyta</taxon>
        <taxon>Magnoliopsida</taxon>
        <taxon>Liliopsida</taxon>
        <taxon>Asparagales</taxon>
        <taxon>Orchidaceae</taxon>
        <taxon>Orchidoideae</taxon>
        <taxon>Orchideae</taxon>
        <taxon>Orchidinae</taxon>
        <taxon>Platanthera</taxon>
    </lineage>
</organism>
<dbReference type="PANTHER" id="PTHR43795">
    <property type="entry name" value="BIFUNCTIONAL ASPARTATE AMINOTRANSFERASE AND GLUTAMATE/ASPARTATE-PREPHENATE AMINOTRANSFERASE-RELATED"/>
    <property type="match status" value="1"/>
</dbReference>
<keyword evidence="5" id="KW-0032">Aminotransferase</keyword>
<dbReference type="SUPFAM" id="SSF53383">
    <property type="entry name" value="PLP-dependent transferases"/>
    <property type="match status" value="1"/>
</dbReference>
<accession>A0ABR2MHZ1</accession>
<keyword evidence="6" id="KW-1185">Reference proteome</keyword>
<dbReference type="InterPro" id="IPR004838">
    <property type="entry name" value="NHTrfase_class1_PyrdxlP-BS"/>
</dbReference>
<dbReference type="InterPro" id="IPR015421">
    <property type="entry name" value="PyrdxlP-dep_Trfase_major"/>
</dbReference>
<dbReference type="PRINTS" id="PR00753">
    <property type="entry name" value="ACCSYNTHASE"/>
</dbReference>
<dbReference type="Pfam" id="PF00155">
    <property type="entry name" value="Aminotran_1_2"/>
    <property type="match status" value="1"/>
</dbReference>
<sequence>MPFLFLRHIIPDTEDFDKSRVHIVYGLSKDLSLAGLRVGVIYSYNANVLAATSKLARFCGISTPTSWMLISMFSDTEFLNEYLKINRERLGKMFALFSERVNKLGVKCFKSSAGFYYWADMSKFLRSYSERGELELWENLRNS</sequence>
<dbReference type="EMBL" id="JBBWWR010000007">
    <property type="protein sequence ID" value="KAK8963170.1"/>
    <property type="molecule type" value="Genomic_DNA"/>
</dbReference>
<comment type="cofactor">
    <cofactor evidence="1">
        <name>pyridoxal 5'-phosphate</name>
        <dbReference type="ChEBI" id="CHEBI:597326"/>
    </cofactor>
</comment>
<dbReference type="Gene3D" id="3.40.640.10">
    <property type="entry name" value="Type I PLP-dependent aspartate aminotransferase-like (Major domain)"/>
    <property type="match status" value="1"/>
</dbReference>
<keyword evidence="5" id="KW-0808">Transferase</keyword>
<dbReference type="InterPro" id="IPR004839">
    <property type="entry name" value="Aminotransferase_I/II_large"/>
</dbReference>
<dbReference type="InterPro" id="IPR050478">
    <property type="entry name" value="Ethylene_sulfur-biosynth"/>
</dbReference>
<evidence type="ECO:0000256" key="2">
    <source>
        <dbReference type="ARBA" id="ARBA00007441"/>
    </source>
</evidence>
<dbReference type="Gene3D" id="3.90.1150.10">
    <property type="entry name" value="Aspartate Aminotransferase, domain 1"/>
    <property type="match status" value="1"/>
</dbReference>
<evidence type="ECO:0000259" key="4">
    <source>
        <dbReference type="Pfam" id="PF00155"/>
    </source>
</evidence>
<feature type="domain" description="Aminotransferase class I/classII large" evidence="4">
    <location>
        <begin position="18"/>
        <end position="142"/>
    </location>
</feature>
<dbReference type="PROSITE" id="PS00105">
    <property type="entry name" value="AA_TRANSFER_CLASS_1"/>
    <property type="match status" value="1"/>
</dbReference>